<evidence type="ECO:0000256" key="1">
    <source>
        <dbReference type="SAM" id="Phobius"/>
    </source>
</evidence>
<protein>
    <submittedName>
        <fullName evidence="3">Uncharacterized protein</fullName>
    </submittedName>
</protein>
<reference evidence="3" key="1">
    <citation type="journal article" date="2016" name="Mol. Biol. Evol.">
        <title>Comparative Genomics of Early-Diverging Mushroom-Forming Fungi Provides Insights into the Origins of Lignocellulose Decay Capabilities.</title>
        <authorList>
            <person name="Nagy L.G."/>
            <person name="Riley R."/>
            <person name="Tritt A."/>
            <person name="Adam C."/>
            <person name="Daum C."/>
            <person name="Floudas D."/>
            <person name="Sun H."/>
            <person name="Yadav J.S."/>
            <person name="Pangilinan J."/>
            <person name="Larsson K.H."/>
            <person name="Matsuura K."/>
            <person name="Barry K."/>
            <person name="Labutti K."/>
            <person name="Kuo R."/>
            <person name="Ohm R.A."/>
            <person name="Bhattacharya S.S."/>
            <person name="Shirouzu T."/>
            <person name="Yoshinaga Y."/>
            <person name="Martin F.M."/>
            <person name="Grigoriev I.V."/>
            <person name="Hibbett D.S."/>
        </authorList>
    </citation>
    <scope>NUCLEOTIDE SEQUENCE [LARGE SCALE GENOMIC DNA]</scope>
    <source>
        <strain evidence="3">CBS 109695</strain>
    </source>
</reference>
<name>A0A165YFH0_9AGAM</name>
<keyword evidence="1" id="KW-0812">Transmembrane</keyword>
<feature type="chain" id="PRO_5007869479" evidence="2">
    <location>
        <begin position="31"/>
        <end position="66"/>
    </location>
</feature>
<feature type="transmembrane region" description="Helical" evidence="1">
    <location>
        <begin position="46"/>
        <end position="65"/>
    </location>
</feature>
<evidence type="ECO:0000313" key="3">
    <source>
        <dbReference type="EMBL" id="KZP09503.1"/>
    </source>
</evidence>
<keyword evidence="1" id="KW-0472">Membrane</keyword>
<evidence type="ECO:0000256" key="2">
    <source>
        <dbReference type="SAM" id="SignalP"/>
    </source>
</evidence>
<organism evidence="3">
    <name type="scientific">Athelia psychrophila</name>
    <dbReference type="NCBI Taxonomy" id="1759441"/>
    <lineage>
        <taxon>Eukaryota</taxon>
        <taxon>Fungi</taxon>
        <taxon>Dikarya</taxon>
        <taxon>Basidiomycota</taxon>
        <taxon>Agaricomycotina</taxon>
        <taxon>Agaricomycetes</taxon>
        <taxon>Agaricomycetidae</taxon>
        <taxon>Atheliales</taxon>
        <taxon>Atheliaceae</taxon>
        <taxon>Athelia</taxon>
    </lineage>
</organism>
<dbReference type="EMBL" id="KV417698">
    <property type="protein sequence ID" value="KZP09503.1"/>
    <property type="molecule type" value="Genomic_DNA"/>
</dbReference>
<accession>A0A165YFH0</accession>
<feature type="signal peptide" evidence="2">
    <location>
        <begin position="1"/>
        <end position="30"/>
    </location>
</feature>
<proteinExistence type="predicted"/>
<keyword evidence="1" id="KW-1133">Transmembrane helix</keyword>
<keyword evidence="2" id="KW-0732">Signal</keyword>
<dbReference type="AlphaFoldDB" id="A0A165YFH0"/>
<sequence>MSYLTPASCALLLLLHLLVLLSRYMGYVLADGISRSSGAPPCEHHRYTFTLGSALCICTWISGMLW</sequence>
<gene>
    <name evidence="3" type="ORF">FIBSPDRAFT_233925</name>
</gene>